<dbReference type="GO" id="GO:0007165">
    <property type="term" value="P:signal transduction"/>
    <property type="evidence" value="ECO:0007669"/>
    <property type="project" value="UniProtKB-ARBA"/>
</dbReference>
<protein>
    <recommendedName>
        <fullName evidence="3">Ras-GAP domain-containing protein</fullName>
    </recommendedName>
</protein>
<dbReference type="EMBL" id="CP138585">
    <property type="protein sequence ID" value="WPH01818.1"/>
    <property type="molecule type" value="Genomic_DNA"/>
</dbReference>
<dbReference type="SUPFAM" id="SSF48350">
    <property type="entry name" value="GTPase activation domain, GAP"/>
    <property type="match status" value="1"/>
</dbReference>
<feature type="compositionally biased region" description="Basic and acidic residues" evidence="2">
    <location>
        <begin position="13"/>
        <end position="23"/>
    </location>
</feature>
<keyword evidence="1" id="KW-0343">GTPase activation</keyword>
<dbReference type="SMART" id="SM00323">
    <property type="entry name" value="RasGAP"/>
    <property type="match status" value="1"/>
</dbReference>
<dbReference type="PROSITE" id="PS00509">
    <property type="entry name" value="RAS_GTPASE_ACTIV_1"/>
    <property type="match status" value="1"/>
</dbReference>
<name>A0AAQ3M5Y9_9PEZI</name>
<feature type="region of interest" description="Disordered" evidence="2">
    <location>
        <begin position="1398"/>
        <end position="1552"/>
    </location>
</feature>
<feature type="compositionally biased region" description="Basic and acidic residues" evidence="2">
    <location>
        <begin position="1514"/>
        <end position="1528"/>
    </location>
</feature>
<dbReference type="Gene3D" id="1.10.506.10">
    <property type="entry name" value="GTPase Activation - p120gap, domain 1"/>
    <property type="match status" value="1"/>
</dbReference>
<dbReference type="SUPFAM" id="SSF49562">
    <property type="entry name" value="C2 domain (Calcium/lipid-binding domain, CaLB)"/>
    <property type="match status" value="1"/>
</dbReference>
<evidence type="ECO:0000259" key="3">
    <source>
        <dbReference type="PROSITE" id="PS50018"/>
    </source>
</evidence>
<evidence type="ECO:0000256" key="2">
    <source>
        <dbReference type="SAM" id="MobiDB-lite"/>
    </source>
</evidence>
<proteinExistence type="predicted"/>
<dbReference type="GO" id="GO:0005096">
    <property type="term" value="F:GTPase activator activity"/>
    <property type="evidence" value="ECO:0007669"/>
    <property type="project" value="UniProtKB-KW"/>
</dbReference>
<dbReference type="InterPro" id="IPR039360">
    <property type="entry name" value="Ras_GTPase"/>
</dbReference>
<evidence type="ECO:0000256" key="1">
    <source>
        <dbReference type="ARBA" id="ARBA00022468"/>
    </source>
</evidence>
<dbReference type="InterPro" id="IPR023152">
    <property type="entry name" value="RasGAP_CS"/>
</dbReference>
<feature type="compositionally biased region" description="Polar residues" evidence="2">
    <location>
        <begin position="52"/>
        <end position="69"/>
    </location>
</feature>
<evidence type="ECO:0000313" key="5">
    <source>
        <dbReference type="Proteomes" id="UP001303373"/>
    </source>
</evidence>
<feature type="region of interest" description="Disordered" evidence="2">
    <location>
        <begin position="189"/>
        <end position="303"/>
    </location>
</feature>
<feature type="region of interest" description="Disordered" evidence="2">
    <location>
        <begin position="1"/>
        <end position="98"/>
    </location>
</feature>
<feature type="compositionally biased region" description="Gly residues" evidence="2">
    <location>
        <begin position="1542"/>
        <end position="1552"/>
    </location>
</feature>
<feature type="compositionally biased region" description="Basic and acidic residues" evidence="2">
    <location>
        <begin position="211"/>
        <end position="231"/>
    </location>
</feature>
<keyword evidence="5" id="KW-1185">Reference proteome</keyword>
<dbReference type="PANTHER" id="PTHR10194:SF60">
    <property type="entry name" value="RAS GTPASE-ACTIVATING PROTEIN RASKOL"/>
    <property type="match status" value="1"/>
</dbReference>
<accession>A0AAQ3M5Y9</accession>
<feature type="compositionally biased region" description="Basic and acidic residues" evidence="2">
    <location>
        <begin position="465"/>
        <end position="474"/>
    </location>
</feature>
<dbReference type="PROSITE" id="PS50018">
    <property type="entry name" value="RAS_GTPASE_ACTIV_2"/>
    <property type="match status" value="1"/>
</dbReference>
<dbReference type="Proteomes" id="UP001303373">
    <property type="component" value="Chromosome 6"/>
</dbReference>
<sequence>MDQQRRGSARQRWTLERRRKEPSLYDEWLNQEKPQQAPTPPPRRDSAPLRHGSTTSVATTAGQRESSGTIRPVTPADSFTTITTTSSSSIDDGDGDATHDERAFALDHEITSFERAFIPNGAAAAPGGGLHLSSSNDSSPSGAAILPGSPGLAAGGPIVHDREWDRDVRVGPISPPSSRNGNRVLRSLTRRASKSRNSGPPSLFVAMGGREAYDMNRPRTRTLDERTRRELSPSATPPSVKNRNRLASVPTSSPPNVQGVEYLMSEPGSHAPSPMSSLAAAMQSPTDVSGRCSTSDDSSDFGASFSSQLPFTSARRVTRLIRERNGQKGGTVQFRRGSNGAWNQSFAYVNEQSASLLYESKNNDGAHRTLIPELRGCYVRPCTENDHPYLEVTSPHSDLDVHLKMLTRVDFEEWYAVLLYWQSRDRNMDQSETDAAPSSESISDGTTPSAPDPPPRLSSTRRRSRNDSRSERKKSVANVPKEAPVIKIGSMIFWDTNIGYSNTSIIPVGQISTLRPQAQRTHSYATRRWQRISGQLRENGELKLHADSDNSLISVVQLSQLSRCAIQRLDPSVLDNDFCIAIYPQYTSTGTSDRPNLHRPMFLSLESRVLYEVWFVLLRAFTIPQLYGPSSAAEVVQGGEMEKELLEESVVTTTSDMFRVERSLNIRIIEAKMHTAAGAAPAIPINASRNSAPNPKAPQGHCYYAEVLLDNETRARTAVKQDTSLPPNPLWGESFEFLDLPPVLTSANVVIKRRPTEGTQNDKVVAEAYGLTGDHNCGYTNFVFDTTVGKTEIYLHELEADKEIEKWWPVITASRDHVGDVLIRARADEGVILMARDYQGLSDLLHQFSNGITLQVASLVSSDLKRLSDCLLDIYQVSGHASDWLMALAEDEIDGIHKESTMQRLRFDRRLGSNEPDPSSNGNPAPDREIIVRDLNKNATLEANLLFRGNTLLTKSLDTHMRRVGKEYLEESLTAILTEINDKDPDCEVDPNRVNSPQDLDRNWRRLLLFTQQVWKSIVAAKQKCPLELRLIFRHIQACAEDRYGDFLRSVKYSSVSGFLFLRFFCPAVLNPKLFGLLKSDVKMRARRTLTLIAKSLQTLSNMASFGTKEHWMEPMNAFLTQHREGFKTFIDDVCYVEPTNSSFSQKRPSVSPQYSPGVVSTEKHLSYTTPMTIMQRLPPTSREGFPSLPYLIDQARAFADLVQVWLDSTNPTANTSSGPRAPSNFKGRPEMMQAIRDSGEDLRLFHELCTTLHTRTQECLSRAERAEHPHSDNEFHWEDLIGQLHDQELADSSDGMSNQISTDALADKIASEPSILPLGMHGHDSSTPAASRPWETMVLTDEEDDLNATPVRLPTLPQPIRTYETTAAQTRPGSSGLSMHATASSIQNSFRRALASRGSENNFSAPHSGSASASNLSSAVNSDVEGHSGLHSGQGVSNNQAVSSSQQEPTTALPSYEQEARRYRERREAAKIQIQQQVEEARMREAAKKERKANKGSTSSAGITGALRKKKDKEKEKERDSEMEKNENFNGQTNLHFPAHRGGGVDFGGMI</sequence>
<feature type="region of interest" description="Disordered" evidence="2">
    <location>
        <begin position="429"/>
        <end position="479"/>
    </location>
</feature>
<feature type="compositionally biased region" description="Basic and acidic residues" evidence="2">
    <location>
        <begin position="1459"/>
        <end position="1471"/>
    </location>
</feature>
<evidence type="ECO:0000313" key="4">
    <source>
        <dbReference type="EMBL" id="WPH01818.1"/>
    </source>
</evidence>
<feature type="compositionally biased region" description="Polar residues" evidence="2">
    <location>
        <begin position="436"/>
        <end position="449"/>
    </location>
</feature>
<gene>
    <name evidence="4" type="ORF">R9X50_00467200</name>
</gene>
<feature type="compositionally biased region" description="Low complexity" evidence="2">
    <location>
        <begin position="1409"/>
        <end position="1423"/>
    </location>
</feature>
<dbReference type="InterPro" id="IPR008936">
    <property type="entry name" value="Rho_GTPase_activation_prot"/>
</dbReference>
<dbReference type="InterPro" id="IPR035892">
    <property type="entry name" value="C2_domain_sf"/>
</dbReference>
<dbReference type="Gene3D" id="2.60.40.150">
    <property type="entry name" value="C2 domain"/>
    <property type="match status" value="1"/>
</dbReference>
<feature type="compositionally biased region" description="Polar residues" evidence="2">
    <location>
        <begin position="1399"/>
        <end position="1408"/>
    </location>
</feature>
<dbReference type="CDD" id="cd05137">
    <property type="entry name" value="RasGAP_CLA2_BUD2"/>
    <property type="match status" value="1"/>
</dbReference>
<feature type="compositionally biased region" description="Low complexity" evidence="2">
    <location>
        <begin position="293"/>
        <end position="303"/>
    </location>
</feature>
<feature type="region of interest" description="Disordered" evidence="2">
    <location>
        <begin position="909"/>
        <end position="928"/>
    </location>
</feature>
<feature type="compositionally biased region" description="Basic and acidic residues" evidence="2">
    <location>
        <begin position="1480"/>
        <end position="1489"/>
    </location>
</feature>
<feature type="domain" description="Ras-GAP" evidence="3">
    <location>
        <begin position="863"/>
        <end position="1102"/>
    </location>
</feature>
<organism evidence="4 5">
    <name type="scientific">Acrodontium crateriforme</name>
    <dbReference type="NCBI Taxonomy" id="150365"/>
    <lineage>
        <taxon>Eukaryota</taxon>
        <taxon>Fungi</taxon>
        <taxon>Dikarya</taxon>
        <taxon>Ascomycota</taxon>
        <taxon>Pezizomycotina</taxon>
        <taxon>Dothideomycetes</taxon>
        <taxon>Dothideomycetidae</taxon>
        <taxon>Mycosphaerellales</taxon>
        <taxon>Teratosphaeriaceae</taxon>
        <taxon>Acrodontium</taxon>
    </lineage>
</organism>
<feature type="region of interest" description="Disordered" evidence="2">
    <location>
        <begin position="128"/>
        <end position="154"/>
    </location>
</feature>
<feature type="compositionally biased region" description="Low complexity" evidence="2">
    <location>
        <begin position="1435"/>
        <end position="1448"/>
    </location>
</feature>
<feature type="compositionally biased region" description="Low complexity" evidence="2">
    <location>
        <begin position="271"/>
        <end position="285"/>
    </location>
</feature>
<dbReference type="PANTHER" id="PTHR10194">
    <property type="entry name" value="RAS GTPASE-ACTIVATING PROTEINS"/>
    <property type="match status" value="1"/>
</dbReference>
<reference evidence="4 5" key="1">
    <citation type="submission" date="2023-11" db="EMBL/GenBank/DDBJ databases">
        <title>An acidophilic fungus is an integral part of prey digestion in a carnivorous sundew plant.</title>
        <authorList>
            <person name="Tsai I.J."/>
        </authorList>
    </citation>
    <scope>NUCLEOTIDE SEQUENCE [LARGE SCALE GENOMIC DNA]</scope>
    <source>
        <strain evidence="4">169a</strain>
    </source>
</reference>
<dbReference type="Pfam" id="PF00616">
    <property type="entry name" value="RasGAP"/>
    <property type="match status" value="1"/>
</dbReference>
<feature type="compositionally biased region" description="Low complexity" evidence="2">
    <location>
        <begin position="77"/>
        <end position="90"/>
    </location>
</feature>
<dbReference type="InterPro" id="IPR001936">
    <property type="entry name" value="RasGAP_dom"/>
</dbReference>